<dbReference type="SUPFAM" id="SSF56300">
    <property type="entry name" value="Metallo-dependent phosphatases"/>
    <property type="match status" value="1"/>
</dbReference>
<evidence type="ECO:0000313" key="3">
    <source>
        <dbReference type="Proteomes" id="UP000095564"/>
    </source>
</evidence>
<dbReference type="InterPro" id="IPR029052">
    <property type="entry name" value="Metallo-depent_PP-like"/>
</dbReference>
<feature type="domain" description="Calcineurin-like phosphoesterase" evidence="1">
    <location>
        <begin position="2"/>
        <end position="228"/>
    </location>
</feature>
<dbReference type="InterPro" id="IPR004843">
    <property type="entry name" value="Calcineurin-like_PHP"/>
</dbReference>
<proteinExistence type="predicted"/>
<dbReference type="Pfam" id="PF00149">
    <property type="entry name" value="Metallophos"/>
    <property type="match status" value="1"/>
</dbReference>
<sequence>MIYITGDTHGNWKSRLHHDVFPEGDTLSKNDYVIICGDFGLWHDTEDERFALNWLNAQPFSTLFVCGNHENYDRLYQYPVEEWHGGKIHKICDSVIHLMRGQVFDINGKKFFTFGGASSHDIQDGILEKDDPRIYEWIGLFDKMFRINHKSWWKEELPSEEEMEEGIKNLKSHDQKVDYIVTHCPYTSLLKKLDGGAHLYEPDYLTDYLQKIKESVEYKKWFFGHMHINEDFKEENAIGIYEQIIRVV</sequence>
<dbReference type="AlphaFoldDB" id="A0A174NZ78"/>
<organism evidence="2 3">
    <name type="scientific">Anaerostipes hadrus</name>
    <dbReference type="NCBI Taxonomy" id="649756"/>
    <lineage>
        <taxon>Bacteria</taxon>
        <taxon>Bacillati</taxon>
        <taxon>Bacillota</taxon>
        <taxon>Clostridia</taxon>
        <taxon>Lachnospirales</taxon>
        <taxon>Lachnospiraceae</taxon>
        <taxon>Anaerostipes</taxon>
    </lineage>
</organism>
<dbReference type="RefSeq" id="WP_055160069.1">
    <property type="nucleotide sequence ID" value="NZ_CZAU01000013.1"/>
</dbReference>
<dbReference type="EMBL" id="CZAU01000013">
    <property type="protein sequence ID" value="CUP51908.1"/>
    <property type="molecule type" value="Genomic_DNA"/>
</dbReference>
<evidence type="ECO:0000313" key="2">
    <source>
        <dbReference type="EMBL" id="CUP51908.1"/>
    </source>
</evidence>
<protein>
    <submittedName>
        <fullName evidence="2">Calcineurin-like phosphoesterase superfamily domain</fullName>
    </submittedName>
</protein>
<dbReference type="Proteomes" id="UP000095564">
    <property type="component" value="Unassembled WGS sequence"/>
</dbReference>
<accession>A0A174NZ78</accession>
<dbReference type="GO" id="GO:0016787">
    <property type="term" value="F:hydrolase activity"/>
    <property type="evidence" value="ECO:0007669"/>
    <property type="project" value="InterPro"/>
</dbReference>
<gene>
    <name evidence="2" type="ORF">ERS852520_01545</name>
</gene>
<dbReference type="OrthoDB" id="9787800at2"/>
<dbReference type="Gene3D" id="3.60.21.10">
    <property type="match status" value="1"/>
</dbReference>
<name>A0A174NZ78_ANAHA</name>
<reference evidence="2 3" key="1">
    <citation type="submission" date="2015-09" db="EMBL/GenBank/DDBJ databases">
        <authorList>
            <consortium name="Pathogen Informatics"/>
        </authorList>
    </citation>
    <scope>NUCLEOTIDE SEQUENCE [LARGE SCALE GENOMIC DNA]</scope>
    <source>
        <strain evidence="2 3">2789STDY5834908</strain>
    </source>
</reference>
<evidence type="ECO:0000259" key="1">
    <source>
        <dbReference type="Pfam" id="PF00149"/>
    </source>
</evidence>